<accession>A0ACC0MP54</accession>
<evidence type="ECO:0000313" key="1">
    <source>
        <dbReference type="EMBL" id="KAI8542797.1"/>
    </source>
</evidence>
<keyword evidence="2" id="KW-1185">Reference proteome</keyword>
<name>A0ACC0MP54_RHOML</name>
<evidence type="ECO:0000313" key="2">
    <source>
        <dbReference type="Proteomes" id="UP001062846"/>
    </source>
</evidence>
<proteinExistence type="predicted"/>
<comment type="caution">
    <text evidence="1">The sequence shown here is derived from an EMBL/GenBank/DDBJ whole genome shotgun (WGS) entry which is preliminary data.</text>
</comment>
<dbReference type="Proteomes" id="UP001062846">
    <property type="component" value="Chromosome 8"/>
</dbReference>
<gene>
    <name evidence="1" type="ORF">RHMOL_Rhmol08G0168000</name>
</gene>
<reference evidence="1" key="1">
    <citation type="submission" date="2022-02" db="EMBL/GenBank/DDBJ databases">
        <title>Plant Genome Project.</title>
        <authorList>
            <person name="Zhang R.-G."/>
        </authorList>
    </citation>
    <scope>NUCLEOTIDE SEQUENCE</scope>
    <source>
        <strain evidence="1">AT1</strain>
    </source>
</reference>
<dbReference type="EMBL" id="CM046395">
    <property type="protein sequence ID" value="KAI8542797.1"/>
    <property type="molecule type" value="Genomic_DNA"/>
</dbReference>
<sequence length="90" mass="9169">MNKAADTLYGGGGAVVLVGGGGRYRYGGTAGAAHAGSSRCGAKNKGMTTGKKQPRVVKGSTVGEQGSKAAVGSTHTNPYLFFLYVFVQRK</sequence>
<organism evidence="1 2">
    <name type="scientific">Rhododendron molle</name>
    <name type="common">Chinese azalea</name>
    <name type="synonym">Azalea mollis</name>
    <dbReference type="NCBI Taxonomy" id="49168"/>
    <lineage>
        <taxon>Eukaryota</taxon>
        <taxon>Viridiplantae</taxon>
        <taxon>Streptophyta</taxon>
        <taxon>Embryophyta</taxon>
        <taxon>Tracheophyta</taxon>
        <taxon>Spermatophyta</taxon>
        <taxon>Magnoliopsida</taxon>
        <taxon>eudicotyledons</taxon>
        <taxon>Gunneridae</taxon>
        <taxon>Pentapetalae</taxon>
        <taxon>asterids</taxon>
        <taxon>Ericales</taxon>
        <taxon>Ericaceae</taxon>
        <taxon>Ericoideae</taxon>
        <taxon>Rhodoreae</taxon>
        <taxon>Rhododendron</taxon>
    </lineage>
</organism>
<protein>
    <submittedName>
        <fullName evidence="1">Uncharacterized protein</fullName>
    </submittedName>
</protein>